<dbReference type="EMBL" id="KN817602">
    <property type="protein sequence ID" value="KJA17557.1"/>
    <property type="molecule type" value="Genomic_DNA"/>
</dbReference>
<feature type="region of interest" description="Disordered" evidence="1">
    <location>
        <begin position="280"/>
        <end position="300"/>
    </location>
</feature>
<feature type="compositionally biased region" description="Acidic residues" evidence="1">
    <location>
        <begin position="134"/>
        <end position="145"/>
    </location>
</feature>
<feature type="compositionally biased region" description="Basic residues" evidence="1">
    <location>
        <begin position="1"/>
        <end position="11"/>
    </location>
</feature>
<dbReference type="OrthoDB" id="3027237at2759"/>
<organism evidence="2 3">
    <name type="scientific">Hypholoma sublateritium (strain FD-334 SS-4)</name>
    <dbReference type="NCBI Taxonomy" id="945553"/>
    <lineage>
        <taxon>Eukaryota</taxon>
        <taxon>Fungi</taxon>
        <taxon>Dikarya</taxon>
        <taxon>Basidiomycota</taxon>
        <taxon>Agaricomycotina</taxon>
        <taxon>Agaricomycetes</taxon>
        <taxon>Agaricomycetidae</taxon>
        <taxon>Agaricales</taxon>
        <taxon>Agaricineae</taxon>
        <taxon>Strophariaceae</taxon>
        <taxon>Hypholoma</taxon>
    </lineage>
</organism>
<sequence length="531" mass="58416">MVRGQTRKKPLCTRPAPPTTSGRRKSAKSIAVNESDLENINPTRLAEPAKERPKPRPQKKAILEEEAVRALVSLQNRIPTASRASLATVCHTRSLSPPAGPPTSGDTEDGTVFDDEDIYGTEDEVNEEERAVFSDEESDGEEEIDQLDRSSDVGESVHGSSQPSSPTPLRMPFFVVPFVVPYRKASRDVDGITSKTTFPRVLRLILERMEVPLTLLGGIGYVPSYKPKSSKPVPKLLEDERSWTKLLEDVHAFTVTCKGKNGKGAIKPFHITIVDTTASSSEADSKAKKKKAGTDAPPVPALTFKETAHISAMKTLENRHMCQQHKKPCLIQLDGVHYHLTMNDITKWAHLMAENKALLDTPPAELNITDFTPRQHLAKKAAESQSQSSGAAFPDWMEKLVGMMVVGNVATANRVASLSMNSSPLPLSAPLTAPATALKWPSSPVEYPELNTWLIALENHPVRQKKARGFSCYAESLVQNGIDDLEDLLRLTSSEVMSIIPNINIGIAKRLLAFAEEDVTDIQDRKRLHYS</sequence>
<feature type="compositionally biased region" description="Acidic residues" evidence="1">
    <location>
        <begin position="106"/>
        <end position="127"/>
    </location>
</feature>
<evidence type="ECO:0000256" key="1">
    <source>
        <dbReference type="SAM" id="MobiDB-lite"/>
    </source>
</evidence>
<protein>
    <recommendedName>
        <fullName evidence="4">SAM domain-containing protein</fullName>
    </recommendedName>
</protein>
<reference evidence="3" key="1">
    <citation type="submission" date="2014-04" db="EMBL/GenBank/DDBJ databases">
        <title>Evolutionary Origins and Diversification of the Mycorrhizal Mutualists.</title>
        <authorList>
            <consortium name="DOE Joint Genome Institute"/>
            <consortium name="Mycorrhizal Genomics Consortium"/>
            <person name="Kohler A."/>
            <person name="Kuo A."/>
            <person name="Nagy L.G."/>
            <person name="Floudas D."/>
            <person name="Copeland A."/>
            <person name="Barry K.W."/>
            <person name="Cichocki N."/>
            <person name="Veneault-Fourrey C."/>
            <person name="LaButti K."/>
            <person name="Lindquist E.A."/>
            <person name="Lipzen A."/>
            <person name="Lundell T."/>
            <person name="Morin E."/>
            <person name="Murat C."/>
            <person name="Riley R."/>
            <person name="Ohm R."/>
            <person name="Sun H."/>
            <person name="Tunlid A."/>
            <person name="Henrissat B."/>
            <person name="Grigoriev I.V."/>
            <person name="Hibbett D.S."/>
            <person name="Martin F."/>
        </authorList>
    </citation>
    <scope>NUCLEOTIDE SEQUENCE [LARGE SCALE GENOMIC DNA]</scope>
    <source>
        <strain evidence="3">FD-334 SS-4</strain>
    </source>
</reference>
<dbReference type="Proteomes" id="UP000054270">
    <property type="component" value="Unassembled WGS sequence"/>
</dbReference>
<accession>A0A0D2KSB9</accession>
<keyword evidence="3" id="KW-1185">Reference proteome</keyword>
<evidence type="ECO:0008006" key="4">
    <source>
        <dbReference type="Google" id="ProtNLM"/>
    </source>
</evidence>
<evidence type="ECO:0000313" key="2">
    <source>
        <dbReference type="EMBL" id="KJA17557.1"/>
    </source>
</evidence>
<proteinExistence type="predicted"/>
<gene>
    <name evidence="2" type="ORF">HYPSUDRAFT_206148</name>
</gene>
<feature type="region of interest" description="Disordered" evidence="1">
    <location>
        <begin position="92"/>
        <end position="168"/>
    </location>
</feature>
<feature type="region of interest" description="Disordered" evidence="1">
    <location>
        <begin position="1"/>
        <end position="62"/>
    </location>
</feature>
<name>A0A0D2KSB9_HYPSF</name>
<dbReference type="AlphaFoldDB" id="A0A0D2KSB9"/>
<dbReference type="OMA" id="AHISAMK"/>
<evidence type="ECO:0000313" key="3">
    <source>
        <dbReference type="Proteomes" id="UP000054270"/>
    </source>
</evidence>